<evidence type="ECO:0000256" key="10">
    <source>
        <dbReference type="ARBA" id="ARBA00022984"/>
    </source>
</evidence>
<keyword evidence="13" id="KW-0961">Cell wall biogenesis/degradation</keyword>
<dbReference type="GO" id="GO:0005886">
    <property type="term" value="C:plasma membrane"/>
    <property type="evidence" value="ECO:0007669"/>
    <property type="project" value="UniProtKB-SubCell"/>
</dbReference>
<dbReference type="Gene3D" id="3.40.710.10">
    <property type="entry name" value="DD-peptidase/beta-lactamase superfamily"/>
    <property type="match status" value="1"/>
</dbReference>
<reference evidence="18" key="1">
    <citation type="journal article" date="2017" name="Appl. Environ. Microbiol.">
        <title>Genomic analysis of Calderihabitans maritimus KKC1, a thermophilic hydrogenogenic carboxydotrophic bacterium isolated from marine sediment.</title>
        <authorList>
            <person name="Omae K."/>
            <person name="Yoneda Y."/>
            <person name="Fukuyama Y."/>
            <person name="Yoshida T."/>
            <person name="Sako Y."/>
        </authorList>
    </citation>
    <scope>NUCLEOTIDE SEQUENCE [LARGE SCALE GENOMIC DNA]</scope>
    <source>
        <strain evidence="18">KKC1</strain>
    </source>
</reference>
<feature type="domain" description="Penicillin-binding protein transpeptidase" evidence="15">
    <location>
        <begin position="290"/>
        <end position="672"/>
    </location>
</feature>
<dbReference type="GO" id="GO:0071555">
    <property type="term" value="P:cell wall organization"/>
    <property type="evidence" value="ECO:0007669"/>
    <property type="project" value="UniProtKB-KW"/>
</dbReference>
<feature type="domain" description="Penicillin-binding protein dimerisation" evidence="16">
    <location>
        <begin position="60"/>
        <end position="245"/>
    </location>
</feature>
<dbReference type="PANTHER" id="PTHR30627:SF2">
    <property type="entry name" value="PEPTIDOGLYCAN D,D-TRANSPEPTIDASE MRDA"/>
    <property type="match status" value="1"/>
</dbReference>
<keyword evidence="7 14" id="KW-0812">Transmembrane</keyword>
<dbReference type="InterPro" id="IPR001460">
    <property type="entry name" value="PCN-bd_Tpept"/>
</dbReference>
<dbReference type="GO" id="GO:0009252">
    <property type="term" value="P:peptidoglycan biosynthetic process"/>
    <property type="evidence" value="ECO:0007669"/>
    <property type="project" value="UniProtKB-KW"/>
</dbReference>
<dbReference type="Gene3D" id="3.90.1310.10">
    <property type="entry name" value="Penicillin-binding protein 2a (Domain 2)"/>
    <property type="match status" value="1"/>
</dbReference>
<keyword evidence="5" id="KW-0997">Cell inner membrane</keyword>
<dbReference type="AlphaFoldDB" id="A0A1Z5HUX9"/>
<feature type="transmembrane region" description="Helical" evidence="14">
    <location>
        <begin position="20"/>
        <end position="41"/>
    </location>
</feature>
<dbReference type="GO" id="GO:0071972">
    <property type="term" value="F:peptidoglycan L,D-transpeptidase activity"/>
    <property type="evidence" value="ECO:0007669"/>
    <property type="project" value="TreeGrafter"/>
</dbReference>
<evidence type="ECO:0000259" key="16">
    <source>
        <dbReference type="Pfam" id="PF03717"/>
    </source>
</evidence>
<accession>A0A1Z5HUX9</accession>
<dbReference type="InterPro" id="IPR050515">
    <property type="entry name" value="Beta-lactam/transpept"/>
</dbReference>
<dbReference type="InterPro" id="IPR036138">
    <property type="entry name" value="PBP_dimer_sf"/>
</dbReference>
<keyword evidence="12 14" id="KW-0472">Membrane</keyword>
<dbReference type="GO" id="GO:0016740">
    <property type="term" value="F:transferase activity"/>
    <property type="evidence" value="ECO:0007669"/>
    <property type="project" value="UniProtKB-KW"/>
</dbReference>
<dbReference type="Proteomes" id="UP000197032">
    <property type="component" value="Unassembled WGS sequence"/>
</dbReference>
<keyword evidence="6" id="KW-0645">Protease</keyword>
<dbReference type="SUPFAM" id="SSF56519">
    <property type="entry name" value="Penicillin binding protein dimerisation domain"/>
    <property type="match status" value="1"/>
</dbReference>
<evidence type="ECO:0000256" key="6">
    <source>
        <dbReference type="ARBA" id="ARBA00022670"/>
    </source>
</evidence>
<comment type="subcellular location">
    <subcellularLocation>
        <location evidence="2">Cell membrane</location>
    </subcellularLocation>
    <subcellularLocation>
        <location evidence="1">Membrane</location>
        <topology evidence="1">Single-pass membrane protein</topology>
    </subcellularLocation>
</comment>
<evidence type="ECO:0000313" key="18">
    <source>
        <dbReference type="Proteomes" id="UP000197032"/>
    </source>
</evidence>
<keyword evidence="4" id="KW-1003">Cell membrane</keyword>
<dbReference type="GO" id="GO:0009002">
    <property type="term" value="F:serine-type D-Ala-D-Ala carboxypeptidase activity"/>
    <property type="evidence" value="ECO:0007669"/>
    <property type="project" value="InterPro"/>
</dbReference>
<evidence type="ECO:0000256" key="5">
    <source>
        <dbReference type="ARBA" id="ARBA00022519"/>
    </source>
</evidence>
<dbReference type="Pfam" id="PF00905">
    <property type="entry name" value="Transpeptidase"/>
    <property type="match status" value="1"/>
</dbReference>
<keyword evidence="17" id="KW-0808">Transferase</keyword>
<dbReference type="OrthoDB" id="9804124at2"/>
<dbReference type="GO" id="GO:0008360">
    <property type="term" value="P:regulation of cell shape"/>
    <property type="evidence" value="ECO:0007669"/>
    <property type="project" value="UniProtKB-KW"/>
</dbReference>
<dbReference type="EMBL" id="BDGJ01000126">
    <property type="protein sequence ID" value="GAW93322.1"/>
    <property type="molecule type" value="Genomic_DNA"/>
</dbReference>
<evidence type="ECO:0000256" key="12">
    <source>
        <dbReference type="ARBA" id="ARBA00023136"/>
    </source>
</evidence>
<keyword evidence="9" id="KW-0133">Cell shape</keyword>
<keyword evidence="10" id="KW-0573">Peptidoglycan synthesis</keyword>
<evidence type="ECO:0000313" key="17">
    <source>
        <dbReference type="EMBL" id="GAW93322.1"/>
    </source>
</evidence>
<evidence type="ECO:0000256" key="9">
    <source>
        <dbReference type="ARBA" id="ARBA00022960"/>
    </source>
</evidence>
<name>A0A1Z5HUX9_9FIRM</name>
<evidence type="ECO:0000256" key="7">
    <source>
        <dbReference type="ARBA" id="ARBA00022692"/>
    </source>
</evidence>
<dbReference type="InterPro" id="IPR012338">
    <property type="entry name" value="Beta-lactam/transpept-like"/>
</dbReference>
<comment type="similarity">
    <text evidence="3">Belongs to the transpeptidase family.</text>
</comment>
<dbReference type="InterPro" id="IPR017790">
    <property type="entry name" value="Penicillin-binding_protein_2"/>
</dbReference>
<keyword evidence="11 14" id="KW-1133">Transmembrane helix</keyword>
<evidence type="ECO:0000256" key="8">
    <source>
        <dbReference type="ARBA" id="ARBA00022801"/>
    </source>
</evidence>
<gene>
    <name evidence="17" type="ORF">KKC1_24590</name>
</gene>
<evidence type="ECO:0000256" key="11">
    <source>
        <dbReference type="ARBA" id="ARBA00022989"/>
    </source>
</evidence>
<evidence type="ECO:0000256" key="4">
    <source>
        <dbReference type="ARBA" id="ARBA00022475"/>
    </source>
</evidence>
<organism evidence="17 18">
    <name type="scientific">Calderihabitans maritimus</name>
    <dbReference type="NCBI Taxonomy" id="1246530"/>
    <lineage>
        <taxon>Bacteria</taxon>
        <taxon>Bacillati</taxon>
        <taxon>Bacillota</taxon>
        <taxon>Clostridia</taxon>
        <taxon>Neomoorellales</taxon>
        <taxon>Calderihabitantaceae</taxon>
        <taxon>Calderihabitans</taxon>
    </lineage>
</organism>
<evidence type="ECO:0000256" key="13">
    <source>
        <dbReference type="ARBA" id="ARBA00023316"/>
    </source>
</evidence>
<sequence>MIKGEKFMADKAIERKLTVYLILIILMFIFLVARLFFLQVVQAQEFEMQSRENRIRSLRIPARRGDILDRNGQVLATSKPVFSVSISSSLRGEEQEEVIRRLVEILNDPKITVETVKAKVKEHRPRYEPVEIKRIPWGTEAWEVITRIEERRAELPGVIIEAAPMRYYPNGSLAGHILGFIGQINEQELETYREYNYELNDKIGKTGLEKVFELWKDEPRIIGLRGRKGFRQVEVNVRDQIVRELPGAIAPVPGDSLILTLDIDLQRVLEDAMDEVIADIKEENPKAGAGAAVVLDVRTGAILAMASKPEMNPNDFVDGSYQEKKSYYNDPKLRPAFNRVVQGTYPPGSTFKPITAMAALEAGLDPSFTVNCTGRYWRPPYIKCWKPHGIVNLYQAIAVSCNTYFQEAGYRTGIDKIVQVAQEFGLGSKTGVQGILGEEAGILPSPQWKEEVVARTIQQRFQERRKKLEEVYTQKLMQATTYEERDRILEEQEQRMRQLNLEYQIQLNWEKKWHPYDTFNTAIGQGANSYTVIQLANYVATLANGGNRWRPYLVHQIVSPEGKVIKTFEPELLGQVSVSPETMAHVRRGMRAVTEPGGTAYFLFKDFPPELAVAAKTGTAQTGRSGDDPKKDFHGLFIAFAPADAPEIAFAGIIEYGGNGSSSAGKVARAVFAEYFGLQLEENVMTSDVVSE</sequence>
<proteinExistence type="inferred from homology"/>
<comment type="caution">
    <text evidence="17">The sequence shown here is derived from an EMBL/GenBank/DDBJ whole genome shotgun (WGS) entry which is preliminary data.</text>
</comment>
<dbReference type="Pfam" id="PF03717">
    <property type="entry name" value="PBP_dimer"/>
    <property type="match status" value="1"/>
</dbReference>
<evidence type="ECO:0000259" key="15">
    <source>
        <dbReference type="Pfam" id="PF00905"/>
    </source>
</evidence>
<keyword evidence="18" id="KW-1185">Reference proteome</keyword>
<evidence type="ECO:0000256" key="14">
    <source>
        <dbReference type="SAM" id="Phobius"/>
    </source>
</evidence>
<evidence type="ECO:0000256" key="1">
    <source>
        <dbReference type="ARBA" id="ARBA00004167"/>
    </source>
</evidence>
<dbReference type="SUPFAM" id="SSF56601">
    <property type="entry name" value="beta-lactamase/transpeptidase-like"/>
    <property type="match status" value="1"/>
</dbReference>
<dbReference type="GO" id="GO:0008658">
    <property type="term" value="F:penicillin binding"/>
    <property type="evidence" value="ECO:0007669"/>
    <property type="project" value="InterPro"/>
</dbReference>
<protein>
    <submittedName>
        <fullName evidence="17">Peptidoglycan glycosyltransferase</fullName>
    </submittedName>
</protein>
<dbReference type="PANTHER" id="PTHR30627">
    <property type="entry name" value="PEPTIDOGLYCAN D,D-TRANSPEPTIDASE"/>
    <property type="match status" value="1"/>
</dbReference>
<dbReference type="NCBIfam" id="TIGR03423">
    <property type="entry name" value="pbp2_mrdA"/>
    <property type="match status" value="1"/>
</dbReference>
<dbReference type="GO" id="GO:0006508">
    <property type="term" value="P:proteolysis"/>
    <property type="evidence" value="ECO:0007669"/>
    <property type="project" value="UniProtKB-KW"/>
</dbReference>
<dbReference type="InterPro" id="IPR005311">
    <property type="entry name" value="PBP_dimer"/>
</dbReference>
<evidence type="ECO:0000256" key="2">
    <source>
        <dbReference type="ARBA" id="ARBA00004236"/>
    </source>
</evidence>
<keyword evidence="8" id="KW-0378">Hydrolase</keyword>
<evidence type="ECO:0000256" key="3">
    <source>
        <dbReference type="ARBA" id="ARBA00007171"/>
    </source>
</evidence>